<dbReference type="InterPro" id="IPR051222">
    <property type="entry name" value="PPR/CCM1_RNA-binding"/>
</dbReference>
<dbReference type="HOGENOM" id="CLU_014304_1_0_1"/>
<dbReference type="VEuPathDB" id="FungiDB:Z518_08797"/>
<keyword evidence="1" id="KW-0677">Repeat</keyword>
<evidence type="ECO:0000256" key="1">
    <source>
        <dbReference type="ARBA" id="ARBA00022737"/>
    </source>
</evidence>
<evidence type="ECO:0000313" key="5">
    <source>
        <dbReference type="Proteomes" id="UP000053617"/>
    </source>
</evidence>
<evidence type="ECO:0000313" key="4">
    <source>
        <dbReference type="EMBL" id="KIX02854.1"/>
    </source>
</evidence>
<keyword evidence="5" id="KW-1185">Reference proteome</keyword>
<sequence length="875" mass="98944">MLTCSTSLRRELRLHFFNQPLSLPWTCSSLPCPILTATTFVRNHATLGSIQLGHHRRLLYKALLKKQPVDVPKLKKPGLTAERFSRDADAREQNRTQRLTDSARANLEKAMEKESQYLVDPLKLAQSVVEKLRNSEFEAALSLVRASEKARDGMPVDNVVSWNHIMDWLMSQGSPSKAWKVYHEMKKRGHKPDSHTYTIMLRGYRDNVKKPNAVKQAVDVYNSIFAANSAVTATTIHTNAILSVCARANDIETLWAIAGRLPDHGPGAPDHITFTTILQAISAEVQARAVELSNRNKPGYNPQVLFNQAIDDARKLWVDITTKWRKGDLQLDEALVCAMGRLLMLSDDAKTHEDVLNLVQQTMNIQRFPRNLSSMKPDHTEDPEDTLNNLPDHAPSQSGVPATTFTSLMPPPNQLATSKSSIYAVPGRNTLSMLLETTTALRQLSEGKKYWELLTSPDGPYRIKPDYQNITAYLRLLRVSRSSQTVLNLLREPWSEEVQGQVMSRATFVIAMSTCLRDKKNPNVFDIANRLLDMMQGWAESTGREQAEVTGKAEAEEHQGQRLRLSPKVLTKYLELAMSTTKGLDGTSLEKTKDGDLDFERDPHKNNTLRALKRLSPHLLNVKQLIKLHLNELDAQARLGARTVRVAMLLAKRQITPYVVNEDMEELAEFLRTHISAYDKILMINERLEDDGLGPLEQGLVKECWEQKRKLSAFLGKLINPAGIPEEVQQARRQKKLDESQNKPPMDASGEDSDSEGLDLTALSQRTKFLEDVEMNQKRLTKSREEGGLSRRQKIELKKAELIRAQFPVSMLRAQEKEEKRRKMALNAKFRTGKPDDVSPFQTDTREMKGWGSGFENLARKHGQDGRSEFVHIGP</sequence>
<feature type="region of interest" description="Disordered" evidence="3">
    <location>
        <begin position="728"/>
        <end position="757"/>
    </location>
</feature>
<dbReference type="EMBL" id="KN847480">
    <property type="protein sequence ID" value="KIX02854.1"/>
    <property type="molecule type" value="Genomic_DNA"/>
</dbReference>
<name>A0A0D2IAH6_9EURO</name>
<accession>A0A0D2IAH6</accession>
<dbReference type="Pfam" id="PF13041">
    <property type="entry name" value="PPR_2"/>
    <property type="match status" value="1"/>
</dbReference>
<dbReference type="InterPro" id="IPR011990">
    <property type="entry name" value="TPR-like_helical_dom_sf"/>
</dbReference>
<reference evidence="4 5" key="1">
    <citation type="submission" date="2015-01" db="EMBL/GenBank/DDBJ databases">
        <title>The Genome Sequence of Rhinocladiella mackenzie CBS 650.93.</title>
        <authorList>
            <consortium name="The Broad Institute Genomics Platform"/>
            <person name="Cuomo C."/>
            <person name="de Hoog S."/>
            <person name="Gorbushina A."/>
            <person name="Stielow B."/>
            <person name="Teixiera M."/>
            <person name="Abouelleil A."/>
            <person name="Chapman S.B."/>
            <person name="Priest M."/>
            <person name="Young S.K."/>
            <person name="Wortman J."/>
            <person name="Nusbaum C."/>
            <person name="Birren B."/>
        </authorList>
    </citation>
    <scope>NUCLEOTIDE SEQUENCE [LARGE SCALE GENOMIC DNA]</scope>
    <source>
        <strain evidence="4 5">CBS 650.93</strain>
    </source>
</reference>
<proteinExistence type="predicted"/>
<feature type="compositionally biased region" description="Polar residues" evidence="3">
    <location>
        <begin position="395"/>
        <end position="407"/>
    </location>
</feature>
<dbReference type="InterPro" id="IPR002885">
    <property type="entry name" value="PPR_rpt"/>
</dbReference>
<dbReference type="Gene3D" id="1.25.40.10">
    <property type="entry name" value="Tetratricopeptide repeat domain"/>
    <property type="match status" value="1"/>
</dbReference>
<organism evidence="4 5">
    <name type="scientific">Rhinocladiella mackenziei CBS 650.93</name>
    <dbReference type="NCBI Taxonomy" id="1442369"/>
    <lineage>
        <taxon>Eukaryota</taxon>
        <taxon>Fungi</taxon>
        <taxon>Dikarya</taxon>
        <taxon>Ascomycota</taxon>
        <taxon>Pezizomycotina</taxon>
        <taxon>Eurotiomycetes</taxon>
        <taxon>Chaetothyriomycetidae</taxon>
        <taxon>Chaetothyriales</taxon>
        <taxon>Herpotrichiellaceae</taxon>
        <taxon>Rhinocladiella</taxon>
    </lineage>
</organism>
<dbReference type="AlphaFoldDB" id="A0A0D2IAH6"/>
<feature type="region of interest" description="Disordered" evidence="3">
    <location>
        <begin position="825"/>
        <end position="875"/>
    </location>
</feature>
<gene>
    <name evidence="4" type="ORF">Z518_08797</name>
</gene>
<evidence type="ECO:0008006" key="6">
    <source>
        <dbReference type="Google" id="ProtNLM"/>
    </source>
</evidence>
<dbReference type="PANTHER" id="PTHR47942:SF105">
    <property type="entry name" value="ATPASE EXPRESSION PROTEIN 3"/>
    <property type="match status" value="1"/>
</dbReference>
<dbReference type="PROSITE" id="PS51375">
    <property type="entry name" value="PPR"/>
    <property type="match status" value="1"/>
</dbReference>
<dbReference type="OrthoDB" id="185373at2759"/>
<feature type="compositionally biased region" description="Basic and acidic residues" evidence="3">
    <location>
        <begin position="858"/>
        <end position="875"/>
    </location>
</feature>
<dbReference type="RefSeq" id="XP_013269990.1">
    <property type="nucleotide sequence ID" value="XM_013414536.1"/>
</dbReference>
<protein>
    <recommendedName>
        <fullName evidence="6">Pentatricopeptide repeat protein</fullName>
    </recommendedName>
</protein>
<feature type="region of interest" description="Disordered" evidence="3">
    <location>
        <begin position="371"/>
        <end position="411"/>
    </location>
</feature>
<feature type="repeat" description="PPR" evidence="2">
    <location>
        <begin position="158"/>
        <end position="192"/>
    </location>
</feature>
<dbReference type="STRING" id="1442369.A0A0D2IAH6"/>
<evidence type="ECO:0000256" key="3">
    <source>
        <dbReference type="SAM" id="MobiDB-lite"/>
    </source>
</evidence>
<dbReference type="PANTHER" id="PTHR47942">
    <property type="entry name" value="TETRATRICOPEPTIDE REPEAT (TPR)-LIKE SUPERFAMILY PROTEIN-RELATED"/>
    <property type="match status" value="1"/>
</dbReference>
<dbReference type="Proteomes" id="UP000053617">
    <property type="component" value="Unassembled WGS sequence"/>
</dbReference>
<dbReference type="NCBIfam" id="TIGR00756">
    <property type="entry name" value="PPR"/>
    <property type="match status" value="1"/>
</dbReference>
<dbReference type="GeneID" id="25296868"/>
<evidence type="ECO:0000256" key="2">
    <source>
        <dbReference type="PROSITE-ProRule" id="PRU00708"/>
    </source>
</evidence>